<dbReference type="SMART" id="SM00091">
    <property type="entry name" value="PAS"/>
    <property type="match status" value="1"/>
</dbReference>
<reference evidence="12 13" key="1">
    <citation type="submission" date="2017-07" db="EMBL/GenBank/DDBJ databases">
        <title>Acidovorax KNDSW TSA 6 genome sequence and assembly.</title>
        <authorList>
            <person name="Mayilraj S."/>
        </authorList>
    </citation>
    <scope>NUCLEOTIDE SEQUENCE [LARGE SCALE GENOMIC DNA]</scope>
    <source>
        <strain evidence="12 13">KNDSW-TSA6</strain>
    </source>
</reference>
<dbReference type="InterPro" id="IPR035919">
    <property type="entry name" value="EAL_sf"/>
</dbReference>
<dbReference type="PROSITE" id="PS50887">
    <property type="entry name" value="GGDEF"/>
    <property type="match status" value="1"/>
</dbReference>
<dbReference type="Gene3D" id="3.30.70.270">
    <property type="match status" value="1"/>
</dbReference>
<dbReference type="Proteomes" id="UP000215441">
    <property type="component" value="Unassembled WGS sequence"/>
</dbReference>
<evidence type="ECO:0000256" key="2">
    <source>
        <dbReference type="ARBA" id="ARBA00022475"/>
    </source>
</evidence>
<dbReference type="InterPro" id="IPR035965">
    <property type="entry name" value="PAS-like_dom_sf"/>
</dbReference>
<feature type="coiled-coil region" evidence="6">
    <location>
        <begin position="204"/>
        <end position="231"/>
    </location>
</feature>
<dbReference type="SUPFAM" id="SSF55073">
    <property type="entry name" value="Nucleotide cyclase"/>
    <property type="match status" value="1"/>
</dbReference>
<dbReference type="EMBL" id="NOIG01000003">
    <property type="protein sequence ID" value="OYD51734.1"/>
    <property type="molecule type" value="Genomic_DNA"/>
</dbReference>
<evidence type="ECO:0000259" key="10">
    <source>
        <dbReference type="PROSITE" id="PS50883"/>
    </source>
</evidence>
<dbReference type="PROSITE" id="PS50112">
    <property type="entry name" value="PAS"/>
    <property type="match status" value="1"/>
</dbReference>
<keyword evidence="6" id="KW-0175">Coiled coil</keyword>
<dbReference type="RefSeq" id="WP_094286019.1">
    <property type="nucleotide sequence ID" value="NZ_NOIG01000003.1"/>
</dbReference>
<dbReference type="Pfam" id="PF07694">
    <property type="entry name" value="5TM-5TMR_LYT"/>
    <property type="match status" value="1"/>
</dbReference>
<dbReference type="NCBIfam" id="TIGR00229">
    <property type="entry name" value="sensory_box"/>
    <property type="match status" value="1"/>
</dbReference>
<feature type="transmembrane region" description="Helical" evidence="7">
    <location>
        <begin position="150"/>
        <end position="170"/>
    </location>
</feature>
<comment type="subcellular location">
    <subcellularLocation>
        <location evidence="1">Cell membrane</location>
        <topology evidence="1">Multi-pass membrane protein</topology>
    </subcellularLocation>
</comment>
<feature type="domain" description="EAL" evidence="10">
    <location>
        <begin position="527"/>
        <end position="781"/>
    </location>
</feature>
<dbReference type="GO" id="GO:0005886">
    <property type="term" value="C:plasma membrane"/>
    <property type="evidence" value="ECO:0007669"/>
    <property type="project" value="UniProtKB-SubCell"/>
</dbReference>
<dbReference type="GO" id="GO:0071555">
    <property type="term" value="P:cell wall organization"/>
    <property type="evidence" value="ECO:0007669"/>
    <property type="project" value="InterPro"/>
</dbReference>
<dbReference type="SUPFAM" id="SSF141868">
    <property type="entry name" value="EAL domain-like"/>
    <property type="match status" value="1"/>
</dbReference>
<sequence length="794" mass="87079">MNIDTTSLIRDMGMNAGLLCFLAALYSIVLSGLRHPDLSIRKARQRWLPWITGFLFGLTGILTMLVPLRLAEGVIVDARLVMAGLAGAYLSPLGAVLCAVVLGAYRLSLGGIGSGPAMVGIVLTTGIGWLWQRHRPYFSRQRFGAWSDGFWLVGLGFSLAAGGMLAIQTLPPEIARAVTARSWMAVVVIYPIGTVLLGFLLDNTQKLNQREEALEQTAETLKTMLAEARQAASVFVNSKDTIAIVQPDGTVLDVNPTYTNVLGYSREELIGKSSAVLRIDEGGEATFLRRVAHAIERDGRWHGELVRRRKNGEAFVSEVTIEGIKDPDGVVRKWVSVGKDVTEQRRLEQALQQFGNYDALTGLSSRRLFAKELNAALQKHTDAAGILVLCLLDIDQFKDLNEQWGQPLADQFLRVFAQRLRAEAGPDNLIGRIGGDEFAVALKDCAHTEAALQRLEALRQALARTAVLDNAHLRLTCSAGVTFYPDDVADADGLIRHADLALYAAKEQGKDRIVVFDIQQGQRVQARRHTAKLVEDALLQGEMELFFQPKVRISDGQVIGAESLIRWHHPERGLLAPGAFMDDIVGTPAASKLDYWVLSAAFQAGLTLVAQGSPLPLSINVAVSTLIDSRFQQEVGRLIRQHPSLPQPFLEVELLETETFNDLSAVAYVIQGLDELGVQCSIDDFGTGYSSLTYLQRLPAQIVKIDQSFVRDMLNDERDRALVRGIVSLAHAFHRNVVAEGVETPAHAEALRDLGCDGLQGYGIARPMPLPDLVHWIRAWQPPPEWGGAGQPMR</sequence>
<dbReference type="InterPro" id="IPR001633">
    <property type="entry name" value="EAL_dom"/>
</dbReference>
<dbReference type="CDD" id="cd01948">
    <property type="entry name" value="EAL"/>
    <property type="match status" value="1"/>
</dbReference>
<evidence type="ECO:0000256" key="4">
    <source>
        <dbReference type="ARBA" id="ARBA00022989"/>
    </source>
</evidence>
<protein>
    <recommendedName>
        <fullName evidence="14">GGDEF domain-containing protein</fullName>
    </recommendedName>
</protein>
<keyword evidence="2" id="KW-1003">Cell membrane</keyword>
<feature type="domain" description="GGDEF" evidence="11">
    <location>
        <begin position="385"/>
        <end position="518"/>
    </location>
</feature>
<feature type="transmembrane region" description="Helical" evidence="7">
    <location>
        <begin position="182"/>
        <end position="201"/>
    </location>
</feature>
<dbReference type="PANTHER" id="PTHR44757:SF2">
    <property type="entry name" value="BIOFILM ARCHITECTURE MAINTENANCE PROTEIN MBAA"/>
    <property type="match status" value="1"/>
</dbReference>
<dbReference type="CDD" id="cd00130">
    <property type="entry name" value="PAS"/>
    <property type="match status" value="1"/>
</dbReference>
<evidence type="ECO:0000313" key="13">
    <source>
        <dbReference type="Proteomes" id="UP000215441"/>
    </source>
</evidence>
<dbReference type="AlphaFoldDB" id="A0A235ERV1"/>
<dbReference type="Pfam" id="PF00990">
    <property type="entry name" value="GGDEF"/>
    <property type="match status" value="1"/>
</dbReference>
<dbReference type="SMART" id="SM00052">
    <property type="entry name" value="EAL"/>
    <property type="match status" value="1"/>
</dbReference>
<evidence type="ECO:0000256" key="7">
    <source>
        <dbReference type="SAM" id="Phobius"/>
    </source>
</evidence>
<feature type="transmembrane region" description="Helical" evidence="7">
    <location>
        <begin position="12"/>
        <end position="35"/>
    </location>
</feature>
<dbReference type="PROSITE" id="PS50883">
    <property type="entry name" value="EAL"/>
    <property type="match status" value="1"/>
</dbReference>
<keyword evidence="3 7" id="KW-0812">Transmembrane</keyword>
<evidence type="ECO:0008006" key="14">
    <source>
        <dbReference type="Google" id="ProtNLM"/>
    </source>
</evidence>
<dbReference type="Gene3D" id="3.30.450.20">
    <property type="entry name" value="PAS domain"/>
    <property type="match status" value="1"/>
</dbReference>
<dbReference type="GO" id="GO:0000155">
    <property type="term" value="F:phosphorelay sensor kinase activity"/>
    <property type="evidence" value="ECO:0007669"/>
    <property type="project" value="InterPro"/>
</dbReference>
<dbReference type="InterPro" id="IPR011620">
    <property type="entry name" value="Sig_transdc_His_kinase_LytS_TM"/>
</dbReference>
<dbReference type="InterPro" id="IPR043128">
    <property type="entry name" value="Rev_trsase/Diguanyl_cyclase"/>
</dbReference>
<evidence type="ECO:0000256" key="6">
    <source>
        <dbReference type="SAM" id="Coils"/>
    </source>
</evidence>
<dbReference type="CDD" id="cd01949">
    <property type="entry name" value="GGDEF"/>
    <property type="match status" value="1"/>
</dbReference>
<feature type="transmembrane region" description="Helical" evidence="7">
    <location>
        <begin position="47"/>
        <end position="68"/>
    </location>
</feature>
<gene>
    <name evidence="12" type="ORF">CBY09_02345</name>
</gene>
<evidence type="ECO:0000259" key="9">
    <source>
        <dbReference type="PROSITE" id="PS50113"/>
    </source>
</evidence>
<feature type="domain" description="PAS" evidence="8">
    <location>
        <begin position="227"/>
        <end position="298"/>
    </location>
</feature>
<dbReference type="PANTHER" id="PTHR44757">
    <property type="entry name" value="DIGUANYLATE CYCLASE DGCP"/>
    <property type="match status" value="1"/>
</dbReference>
<feature type="domain" description="PAC" evidence="9">
    <location>
        <begin position="301"/>
        <end position="353"/>
    </location>
</feature>
<keyword evidence="5 7" id="KW-0472">Membrane</keyword>
<dbReference type="SUPFAM" id="SSF55785">
    <property type="entry name" value="PYP-like sensor domain (PAS domain)"/>
    <property type="match status" value="1"/>
</dbReference>
<name>A0A235ERV1_9BURK</name>
<evidence type="ECO:0000259" key="8">
    <source>
        <dbReference type="PROSITE" id="PS50112"/>
    </source>
</evidence>
<feature type="transmembrane region" description="Helical" evidence="7">
    <location>
        <begin position="80"/>
        <end position="105"/>
    </location>
</feature>
<dbReference type="Pfam" id="PF00563">
    <property type="entry name" value="EAL"/>
    <property type="match status" value="1"/>
</dbReference>
<dbReference type="InterPro" id="IPR000700">
    <property type="entry name" value="PAS-assoc_C"/>
</dbReference>
<proteinExistence type="predicted"/>
<evidence type="ECO:0000259" key="11">
    <source>
        <dbReference type="PROSITE" id="PS50887"/>
    </source>
</evidence>
<dbReference type="PROSITE" id="PS50113">
    <property type="entry name" value="PAC"/>
    <property type="match status" value="1"/>
</dbReference>
<dbReference type="OrthoDB" id="9813903at2"/>
<evidence type="ECO:0000313" key="12">
    <source>
        <dbReference type="EMBL" id="OYD51734.1"/>
    </source>
</evidence>
<evidence type="ECO:0000256" key="5">
    <source>
        <dbReference type="ARBA" id="ARBA00023136"/>
    </source>
</evidence>
<dbReference type="InterPro" id="IPR052155">
    <property type="entry name" value="Biofilm_reg_signaling"/>
</dbReference>
<dbReference type="SMART" id="SM00267">
    <property type="entry name" value="GGDEF"/>
    <property type="match status" value="1"/>
</dbReference>
<keyword evidence="13" id="KW-1185">Reference proteome</keyword>
<feature type="transmembrane region" description="Helical" evidence="7">
    <location>
        <begin position="111"/>
        <end position="130"/>
    </location>
</feature>
<dbReference type="Gene3D" id="3.20.20.450">
    <property type="entry name" value="EAL domain"/>
    <property type="match status" value="1"/>
</dbReference>
<accession>A0A235ERV1</accession>
<organism evidence="12 13">
    <name type="scientific">Acidovorax kalamii</name>
    <dbReference type="NCBI Taxonomy" id="2004485"/>
    <lineage>
        <taxon>Bacteria</taxon>
        <taxon>Pseudomonadati</taxon>
        <taxon>Pseudomonadota</taxon>
        <taxon>Betaproteobacteria</taxon>
        <taxon>Burkholderiales</taxon>
        <taxon>Comamonadaceae</taxon>
        <taxon>Acidovorax</taxon>
    </lineage>
</organism>
<dbReference type="NCBIfam" id="TIGR00254">
    <property type="entry name" value="GGDEF"/>
    <property type="match status" value="1"/>
</dbReference>
<evidence type="ECO:0000256" key="1">
    <source>
        <dbReference type="ARBA" id="ARBA00004651"/>
    </source>
</evidence>
<dbReference type="InterPro" id="IPR000160">
    <property type="entry name" value="GGDEF_dom"/>
</dbReference>
<evidence type="ECO:0000256" key="3">
    <source>
        <dbReference type="ARBA" id="ARBA00022692"/>
    </source>
</evidence>
<dbReference type="Pfam" id="PF13426">
    <property type="entry name" value="PAS_9"/>
    <property type="match status" value="1"/>
</dbReference>
<dbReference type="InterPro" id="IPR000014">
    <property type="entry name" value="PAS"/>
</dbReference>
<comment type="caution">
    <text evidence="12">The sequence shown here is derived from an EMBL/GenBank/DDBJ whole genome shotgun (WGS) entry which is preliminary data.</text>
</comment>
<keyword evidence="4 7" id="KW-1133">Transmembrane helix</keyword>
<dbReference type="InterPro" id="IPR029787">
    <property type="entry name" value="Nucleotide_cyclase"/>
</dbReference>